<feature type="compositionally biased region" description="Basic and acidic residues" evidence="1">
    <location>
        <begin position="570"/>
        <end position="591"/>
    </location>
</feature>
<dbReference type="AlphaFoldDB" id="A0A9P8WCH8"/>
<dbReference type="InterPro" id="IPR035892">
    <property type="entry name" value="C2_domain_sf"/>
</dbReference>
<evidence type="ECO:0000313" key="4">
    <source>
        <dbReference type="Proteomes" id="UP000777438"/>
    </source>
</evidence>
<gene>
    <name evidence="3" type="ORF">B0T10DRAFT_222703</name>
</gene>
<comment type="caution">
    <text evidence="3">The sequence shown here is derived from an EMBL/GenBank/DDBJ whole genome shotgun (WGS) entry which is preliminary data.</text>
</comment>
<dbReference type="Proteomes" id="UP000777438">
    <property type="component" value="Unassembled WGS sequence"/>
</dbReference>
<protein>
    <recommendedName>
        <fullName evidence="2">C2 domain-containing protein</fullName>
    </recommendedName>
</protein>
<accession>A0A9P8WCH8</accession>
<dbReference type="PROSITE" id="PS50004">
    <property type="entry name" value="C2"/>
    <property type="match status" value="1"/>
</dbReference>
<dbReference type="SMART" id="SM00239">
    <property type="entry name" value="C2"/>
    <property type="match status" value="1"/>
</dbReference>
<feature type="region of interest" description="Disordered" evidence="1">
    <location>
        <begin position="265"/>
        <end position="292"/>
    </location>
</feature>
<feature type="compositionally biased region" description="Acidic residues" evidence="1">
    <location>
        <begin position="267"/>
        <end position="280"/>
    </location>
</feature>
<feature type="compositionally biased region" description="Low complexity" evidence="1">
    <location>
        <begin position="444"/>
        <end position="455"/>
    </location>
</feature>
<feature type="region of interest" description="Disordered" evidence="1">
    <location>
        <begin position="1"/>
        <end position="72"/>
    </location>
</feature>
<dbReference type="Gene3D" id="2.60.40.150">
    <property type="entry name" value="C2 domain"/>
    <property type="match status" value="1"/>
</dbReference>
<organism evidence="3 4">
    <name type="scientific">Thelonectria olida</name>
    <dbReference type="NCBI Taxonomy" id="1576542"/>
    <lineage>
        <taxon>Eukaryota</taxon>
        <taxon>Fungi</taxon>
        <taxon>Dikarya</taxon>
        <taxon>Ascomycota</taxon>
        <taxon>Pezizomycotina</taxon>
        <taxon>Sordariomycetes</taxon>
        <taxon>Hypocreomycetidae</taxon>
        <taxon>Hypocreales</taxon>
        <taxon>Nectriaceae</taxon>
        <taxon>Thelonectria</taxon>
    </lineage>
</organism>
<evidence type="ECO:0000313" key="3">
    <source>
        <dbReference type="EMBL" id="KAH6895636.1"/>
    </source>
</evidence>
<dbReference type="PANTHER" id="PTHR47800:SF5">
    <property type="entry name" value="FER-1-LIKE PROTEIN 6"/>
    <property type="match status" value="1"/>
</dbReference>
<evidence type="ECO:0000256" key="1">
    <source>
        <dbReference type="SAM" id="MobiDB-lite"/>
    </source>
</evidence>
<reference evidence="3 4" key="1">
    <citation type="journal article" date="2021" name="Nat. Commun.">
        <title>Genetic determinants of endophytism in the Arabidopsis root mycobiome.</title>
        <authorList>
            <person name="Mesny F."/>
            <person name="Miyauchi S."/>
            <person name="Thiergart T."/>
            <person name="Pickel B."/>
            <person name="Atanasova L."/>
            <person name="Karlsson M."/>
            <person name="Huettel B."/>
            <person name="Barry K.W."/>
            <person name="Haridas S."/>
            <person name="Chen C."/>
            <person name="Bauer D."/>
            <person name="Andreopoulos W."/>
            <person name="Pangilinan J."/>
            <person name="LaButti K."/>
            <person name="Riley R."/>
            <person name="Lipzen A."/>
            <person name="Clum A."/>
            <person name="Drula E."/>
            <person name="Henrissat B."/>
            <person name="Kohler A."/>
            <person name="Grigoriev I.V."/>
            <person name="Martin F.M."/>
            <person name="Hacquard S."/>
        </authorList>
    </citation>
    <scope>NUCLEOTIDE SEQUENCE [LARGE SCALE GENOMIC DNA]</scope>
    <source>
        <strain evidence="3 4">MPI-CAGE-CH-0241</strain>
    </source>
</reference>
<name>A0A9P8WCH8_9HYPO</name>
<dbReference type="Pfam" id="PF00168">
    <property type="entry name" value="C2"/>
    <property type="match status" value="1"/>
</dbReference>
<feature type="domain" description="C2" evidence="2">
    <location>
        <begin position="61"/>
        <end position="189"/>
    </location>
</feature>
<feature type="compositionally biased region" description="Polar residues" evidence="1">
    <location>
        <begin position="1"/>
        <end position="13"/>
    </location>
</feature>
<feature type="region of interest" description="Disordered" evidence="1">
    <location>
        <begin position="438"/>
        <end position="493"/>
    </location>
</feature>
<dbReference type="InterPro" id="IPR000008">
    <property type="entry name" value="C2_dom"/>
</dbReference>
<dbReference type="OrthoDB" id="73919at2759"/>
<dbReference type="SUPFAM" id="SSF49562">
    <property type="entry name" value="C2 domain (Calcium/lipid-binding domain, CaLB)"/>
    <property type="match status" value="1"/>
</dbReference>
<feature type="region of interest" description="Disordered" evidence="1">
    <location>
        <begin position="558"/>
        <end position="591"/>
    </location>
</feature>
<proteinExistence type="predicted"/>
<evidence type="ECO:0000259" key="2">
    <source>
        <dbReference type="PROSITE" id="PS50004"/>
    </source>
</evidence>
<keyword evidence="4" id="KW-1185">Reference proteome</keyword>
<dbReference type="PANTHER" id="PTHR47800">
    <property type="entry name" value="C2 DOMAIN-CONTAINING PROTEIN"/>
    <property type="match status" value="1"/>
</dbReference>
<dbReference type="GO" id="GO:0010628">
    <property type="term" value="P:positive regulation of gene expression"/>
    <property type="evidence" value="ECO:0007669"/>
    <property type="project" value="TreeGrafter"/>
</dbReference>
<dbReference type="EMBL" id="JAGPYM010000004">
    <property type="protein sequence ID" value="KAH6895636.1"/>
    <property type="molecule type" value="Genomic_DNA"/>
</dbReference>
<sequence length="608" mass="68830">MSNQQNGESSTSNDHAHTEKPPALVERQSTDPIENGHKQVKAGSKSVSGLKDRLKSVAKGPPGGFDDTPLPDAPQGYTVRIIFHSATNLPPADFATASSDPFIHATLKGSQPTRHKEDPDLVHRTRTIRRTTEPQWEEEWIVANVPPTGFVLKCRLYDEDFPDSDDRLGNVTIKISQLTDESRLFPAPGKEFHAKKRMGSKRAYFVKGVTSLLSSESMTPRVRISMEILGKSDPPFAHMYTVGPTTWVRHYSPLIGRITGTLVNANAEDDTRQEEDQDEADHDKKKKKKRNTQKYDFQAAEMQLAGPVPPILYHRFVEFRPIIASMYKSTGLRGKILNTALHKQHRRVYNFNRSTEWGSYPARSEEAALQFLRLAHFDEGARTFTYVLTLDGMLRFTETGKEFGVDMLSKHTMHSDVATYIACSGEFFIRKRKHHHRHTNSWHTQSSSQPTNSQPIDDITTPSQNTESQNPESQNQGSQTPHNPADYTLYIDNDSGTYRPDKSVLPKLKEFIEESFPGLHVIAMHWEEKELQDMKEAQREAKKKSGRMINMVMNMSQSSISSAESELDDRENGWEQGHKSKREHAFEALEDPSKVKDAVKAIVPGMHK</sequence>
<feature type="compositionally biased region" description="Polar residues" evidence="1">
    <location>
        <begin position="460"/>
        <end position="482"/>
    </location>
</feature>